<accession>A0A4R2CZ37</accession>
<comment type="caution">
    <text evidence="1">The sequence shown here is derived from an EMBL/GenBank/DDBJ whole genome shotgun (WGS) entry which is preliminary data.</text>
</comment>
<evidence type="ECO:0000313" key="2">
    <source>
        <dbReference type="Proteomes" id="UP000295351"/>
    </source>
</evidence>
<dbReference type="Proteomes" id="UP000295351">
    <property type="component" value="Unassembled WGS sequence"/>
</dbReference>
<protein>
    <submittedName>
        <fullName evidence="1">Uncharacterized protein</fullName>
    </submittedName>
</protein>
<dbReference type="EMBL" id="SLVX01000004">
    <property type="protein sequence ID" value="TCN46345.1"/>
    <property type="molecule type" value="Genomic_DNA"/>
</dbReference>
<keyword evidence="2" id="KW-1185">Reference proteome</keyword>
<reference evidence="1 2" key="1">
    <citation type="submission" date="2019-03" db="EMBL/GenBank/DDBJ databases">
        <title>Genomic Encyclopedia of Type Strains, Phase IV (KMG-IV): sequencing the most valuable type-strain genomes for metagenomic binning, comparative biology and taxonomic classification.</title>
        <authorList>
            <person name="Goeker M."/>
        </authorList>
    </citation>
    <scope>NUCLEOTIDE SEQUENCE [LARGE SCALE GENOMIC DNA]</scope>
    <source>
        <strain evidence="1 2">DSM 18401</strain>
    </source>
</reference>
<proteinExistence type="predicted"/>
<organism evidence="1 2">
    <name type="scientific">Shinella granuli</name>
    <dbReference type="NCBI Taxonomy" id="323621"/>
    <lineage>
        <taxon>Bacteria</taxon>
        <taxon>Pseudomonadati</taxon>
        <taxon>Pseudomonadota</taxon>
        <taxon>Alphaproteobacteria</taxon>
        <taxon>Hyphomicrobiales</taxon>
        <taxon>Rhizobiaceae</taxon>
        <taxon>Shinella</taxon>
    </lineage>
</organism>
<evidence type="ECO:0000313" key="1">
    <source>
        <dbReference type="EMBL" id="TCN46345.1"/>
    </source>
</evidence>
<name>A0A4R2CZ37_SHIGR</name>
<gene>
    <name evidence="1" type="ORF">EV665_10416</name>
</gene>
<dbReference type="AlphaFoldDB" id="A0A4R2CZ37"/>
<sequence length="364" mass="41820">MPVAGARLGTYDDYAVQRVVQKIDALVRSHKHLSLGGIAAAISEKRNIEFHREYMTRLRKYELTDPLTDLVIDWIVDNHDPKFREKLSPDSIFTQVGESSFDFYFHLAQMEDYDAWEEEVLKAFEGVYLCAPAQDRHSYLPMTMVRHFFENKDGYEQQAKLKRSVDIKQYIAERSIVILRATRMGYYHAAEFPLSLLFPPDFVTLDVRQVYEGIGIASGNSIHLFLRECLSRTGKLHSILITANGKNEAANPHEIPLFTVGEVRHFVRQEWQGMTARDLAHMKGEFAQAFDLGFHLDGQAQVNLSPVPDVKNRVVMIYPRENVFHRKPADFLRHPDLHFILPDLKNAAEIERVIQNPLAVGSLL</sequence>